<dbReference type="Gene3D" id="3.40.50.300">
    <property type="entry name" value="P-loop containing nucleotide triphosphate hydrolases"/>
    <property type="match status" value="1"/>
</dbReference>
<dbReference type="GO" id="GO:0015807">
    <property type="term" value="P:L-amino acid transport"/>
    <property type="evidence" value="ECO:0007669"/>
    <property type="project" value="TreeGrafter"/>
</dbReference>
<dbReference type="GO" id="GO:0005524">
    <property type="term" value="F:ATP binding"/>
    <property type="evidence" value="ECO:0007669"/>
    <property type="project" value="UniProtKB-KW"/>
</dbReference>
<dbReference type="PANTHER" id="PTHR43820:SF5">
    <property type="entry name" value="HIGH-AFFINITY BRANCHED-CHAIN AMINO ACID TRANSPORT ATP-BINDING PROTEIN"/>
    <property type="match status" value="1"/>
</dbReference>
<dbReference type="SMART" id="SM00382">
    <property type="entry name" value="AAA"/>
    <property type="match status" value="1"/>
</dbReference>
<dbReference type="InterPro" id="IPR017871">
    <property type="entry name" value="ABC_transporter-like_CS"/>
</dbReference>
<gene>
    <name evidence="7" type="ORF">E3O06_15735</name>
</gene>
<reference evidence="7 8" key="1">
    <citation type="submission" date="2019-03" db="EMBL/GenBank/DDBJ databases">
        <title>Genomics of glacier-inhabiting Cryobacterium strains.</title>
        <authorList>
            <person name="Liu Q."/>
            <person name="Xin Y.-H."/>
        </authorList>
    </citation>
    <scope>NUCLEOTIDE SEQUENCE [LARGE SCALE GENOMIC DNA]</scope>
    <source>
        <strain evidence="7 8">HLT2-23</strain>
    </source>
</reference>
<dbReference type="InterPro" id="IPR003593">
    <property type="entry name" value="AAA+_ATPase"/>
</dbReference>
<dbReference type="EMBL" id="SOEY01000030">
    <property type="protein sequence ID" value="TFB69759.1"/>
    <property type="molecule type" value="Genomic_DNA"/>
</dbReference>
<dbReference type="CDD" id="cd03224">
    <property type="entry name" value="ABC_TM1139_LivF_branched"/>
    <property type="match status" value="1"/>
</dbReference>
<dbReference type="PROSITE" id="PS50893">
    <property type="entry name" value="ABC_TRANSPORTER_2"/>
    <property type="match status" value="1"/>
</dbReference>
<comment type="similarity">
    <text evidence="1">Belongs to the ABC transporter superfamily.</text>
</comment>
<dbReference type="PROSITE" id="PS00211">
    <property type="entry name" value="ABC_TRANSPORTER_1"/>
    <property type="match status" value="1"/>
</dbReference>
<evidence type="ECO:0000313" key="7">
    <source>
        <dbReference type="EMBL" id="TFB69759.1"/>
    </source>
</evidence>
<keyword evidence="4 7" id="KW-0067">ATP-binding</keyword>
<dbReference type="Proteomes" id="UP000298173">
    <property type="component" value="Unassembled WGS sequence"/>
</dbReference>
<keyword evidence="3" id="KW-0547">Nucleotide-binding</keyword>
<evidence type="ECO:0000256" key="1">
    <source>
        <dbReference type="ARBA" id="ARBA00005417"/>
    </source>
</evidence>
<dbReference type="SUPFAM" id="SSF52540">
    <property type="entry name" value="P-loop containing nucleoside triphosphate hydrolases"/>
    <property type="match status" value="1"/>
</dbReference>
<dbReference type="InterPro" id="IPR052156">
    <property type="entry name" value="BCAA_Transport_ATP-bd_LivF"/>
</dbReference>
<dbReference type="AlphaFoldDB" id="A0A4R8UQI1"/>
<dbReference type="OrthoDB" id="9776369at2"/>
<evidence type="ECO:0000256" key="5">
    <source>
        <dbReference type="ARBA" id="ARBA00022970"/>
    </source>
</evidence>
<evidence type="ECO:0000259" key="6">
    <source>
        <dbReference type="PROSITE" id="PS50893"/>
    </source>
</evidence>
<keyword evidence="2" id="KW-0813">Transport</keyword>
<comment type="caution">
    <text evidence="7">The sequence shown here is derived from an EMBL/GenBank/DDBJ whole genome shotgun (WGS) entry which is preliminary data.</text>
</comment>
<sequence length="250" mass="26450">MPLIHAQSISAGYGDSRAISDVILTLQNGELLALVGANGAGKSTLLRVIAGAHRPTAGTVSFKDSDISRLTDFQRNKLGISLVPEGRRLFASMTVIENLIVGAGSGRAGAWNVESVVETLPMLKPLLKRNASRLSGGQQQAVSIGRALMSNPEVLLLDEVSLGLAPIIIDELYESLSVVRQSGLGIILVEQDLARTIAVADRIMCLLEGHVVLEGKSGDLTHDQITDAYFGHSIGSFSEPDLTTEEGVQA</sequence>
<keyword evidence="5" id="KW-0029">Amino-acid transport</keyword>
<proteinExistence type="inferred from homology"/>
<dbReference type="PANTHER" id="PTHR43820">
    <property type="entry name" value="HIGH-AFFINITY BRANCHED-CHAIN AMINO ACID TRANSPORT ATP-BINDING PROTEIN LIVF"/>
    <property type="match status" value="1"/>
</dbReference>
<name>A0A4R8UQI1_9MICO</name>
<accession>A0A4R8UQI1</accession>
<evidence type="ECO:0000256" key="3">
    <source>
        <dbReference type="ARBA" id="ARBA00022741"/>
    </source>
</evidence>
<dbReference type="GO" id="GO:0016887">
    <property type="term" value="F:ATP hydrolysis activity"/>
    <property type="evidence" value="ECO:0007669"/>
    <property type="project" value="InterPro"/>
</dbReference>
<feature type="domain" description="ABC transporter" evidence="6">
    <location>
        <begin position="4"/>
        <end position="233"/>
    </location>
</feature>
<dbReference type="Pfam" id="PF00005">
    <property type="entry name" value="ABC_tran"/>
    <property type="match status" value="1"/>
</dbReference>
<dbReference type="InterPro" id="IPR027417">
    <property type="entry name" value="P-loop_NTPase"/>
</dbReference>
<dbReference type="RefSeq" id="WP_134504304.1">
    <property type="nucleotide sequence ID" value="NZ_SOEY01000030.1"/>
</dbReference>
<evidence type="ECO:0000256" key="4">
    <source>
        <dbReference type="ARBA" id="ARBA00022840"/>
    </source>
</evidence>
<keyword evidence="8" id="KW-1185">Reference proteome</keyword>
<dbReference type="InterPro" id="IPR003439">
    <property type="entry name" value="ABC_transporter-like_ATP-bd"/>
</dbReference>
<protein>
    <submittedName>
        <fullName evidence="7">ABC transporter ATP-binding protein</fullName>
    </submittedName>
</protein>
<dbReference type="GO" id="GO:0015658">
    <property type="term" value="F:branched-chain amino acid transmembrane transporter activity"/>
    <property type="evidence" value="ECO:0007669"/>
    <property type="project" value="TreeGrafter"/>
</dbReference>
<evidence type="ECO:0000256" key="2">
    <source>
        <dbReference type="ARBA" id="ARBA00022448"/>
    </source>
</evidence>
<evidence type="ECO:0000313" key="8">
    <source>
        <dbReference type="Proteomes" id="UP000298173"/>
    </source>
</evidence>
<organism evidence="7 8">
    <name type="scientific">Cryobacterium glaciale</name>
    <dbReference type="NCBI Taxonomy" id="1259145"/>
    <lineage>
        <taxon>Bacteria</taxon>
        <taxon>Bacillati</taxon>
        <taxon>Actinomycetota</taxon>
        <taxon>Actinomycetes</taxon>
        <taxon>Micrococcales</taxon>
        <taxon>Microbacteriaceae</taxon>
        <taxon>Cryobacterium</taxon>
    </lineage>
</organism>